<keyword evidence="1" id="KW-0732">Signal</keyword>
<dbReference type="InterPro" id="IPR010593">
    <property type="entry name" value="DUF1159"/>
</dbReference>
<evidence type="ECO:0008006" key="4">
    <source>
        <dbReference type="Google" id="ProtNLM"/>
    </source>
</evidence>
<dbReference type="Proteomes" id="UP000583454">
    <property type="component" value="Unassembled WGS sequence"/>
</dbReference>
<proteinExistence type="predicted"/>
<dbReference type="Pfam" id="PF05258">
    <property type="entry name" value="DciA"/>
    <property type="match status" value="1"/>
</dbReference>
<accession>A0A840ZL28</accession>
<dbReference type="RefSeq" id="WP_183569411.1">
    <property type="nucleotide sequence ID" value="NZ_JACHOP010000008.1"/>
</dbReference>
<dbReference type="AlphaFoldDB" id="A0A840ZL28"/>
<reference evidence="2 3" key="1">
    <citation type="submission" date="2020-08" db="EMBL/GenBank/DDBJ databases">
        <title>Genomic Encyclopedia of Type Strains, Phase IV (KMG-IV): sequencing the most valuable type-strain genomes for metagenomic binning, comparative biology and taxonomic classification.</title>
        <authorList>
            <person name="Goeker M."/>
        </authorList>
    </citation>
    <scope>NUCLEOTIDE SEQUENCE [LARGE SCALE GENOMIC DNA]</scope>
    <source>
        <strain evidence="2 3">DSM 2163</strain>
    </source>
</reference>
<protein>
    <recommendedName>
        <fullName evidence="4">DUF721 domain-containing protein</fullName>
    </recommendedName>
</protein>
<feature type="signal peptide" evidence="1">
    <location>
        <begin position="1"/>
        <end position="24"/>
    </location>
</feature>
<name>A0A840ZL28_9HYPH</name>
<comment type="caution">
    <text evidence="2">The sequence shown here is derived from an EMBL/GenBank/DDBJ whole genome shotgun (WGS) entry which is preliminary data.</text>
</comment>
<dbReference type="PIRSF" id="PIRSF032064">
    <property type="entry name" value="UCP032064"/>
    <property type="match status" value="1"/>
</dbReference>
<sequence>MARPKPSAKPLADLIGACVGPAFAAQGFASADILSVWPGIVGARLADACQPVKLEWPRRARRDAEGRPEPGTLVVRVEGAFALELQHLAPVVIQRVNAHYGWACIGKLVLRQDRLHRAPRRKAAPPLDPARRGEVALAVSRIEDDPLRDALDRLGIAVVAGNPR</sequence>
<evidence type="ECO:0000256" key="1">
    <source>
        <dbReference type="SAM" id="SignalP"/>
    </source>
</evidence>
<dbReference type="InterPro" id="IPR007922">
    <property type="entry name" value="DciA-like"/>
</dbReference>
<evidence type="ECO:0000313" key="3">
    <source>
        <dbReference type="Proteomes" id="UP000583454"/>
    </source>
</evidence>
<organism evidence="2 3">
    <name type="scientific">Methylorubrum rhodinum</name>
    <dbReference type="NCBI Taxonomy" id="29428"/>
    <lineage>
        <taxon>Bacteria</taxon>
        <taxon>Pseudomonadati</taxon>
        <taxon>Pseudomonadota</taxon>
        <taxon>Alphaproteobacteria</taxon>
        <taxon>Hyphomicrobiales</taxon>
        <taxon>Methylobacteriaceae</taxon>
        <taxon>Methylorubrum</taxon>
    </lineage>
</organism>
<keyword evidence="3" id="KW-1185">Reference proteome</keyword>
<evidence type="ECO:0000313" key="2">
    <source>
        <dbReference type="EMBL" id="MBB5757671.1"/>
    </source>
</evidence>
<feature type="chain" id="PRO_5032573364" description="DUF721 domain-containing protein" evidence="1">
    <location>
        <begin position="25"/>
        <end position="164"/>
    </location>
</feature>
<gene>
    <name evidence="2" type="ORF">HNR00_002385</name>
</gene>
<dbReference type="EMBL" id="JACHOP010000008">
    <property type="protein sequence ID" value="MBB5757671.1"/>
    <property type="molecule type" value="Genomic_DNA"/>
</dbReference>